<organism evidence="1 2">
    <name type="scientific">Paenibacillus hexagrammi</name>
    <dbReference type="NCBI Taxonomy" id="2908839"/>
    <lineage>
        <taxon>Bacteria</taxon>
        <taxon>Bacillati</taxon>
        <taxon>Bacillota</taxon>
        <taxon>Bacilli</taxon>
        <taxon>Bacillales</taxon>
        <taxon>Paenibacillaceae</taxon>
        <taxon>Paenibacillus</taxon>
    </lineage>
</organism>
<dbReference type="RefSeq" id="WP_235118439.1">
    <property type="nucleotide sequence ID" value="NZ_CP090978.1"/>
</dbReference>
<dbReference type="EMBL" id="CP090978">
    <property type="protein sequence ID" value="UJF32094.1"/>
    <property type="molecule type" value="Genomic_DNA"/>
</dbReference>
<evidence type="ECO:0000313" key="1">
    <source>
        <dbReference type="EMBL" id="UJF32094.1"/>
    </source>
</evidence>
<proteinExistence type="predicted"/>
<evidence type="ECO:0000313" key="2">
    <source>
        <dbReference type="Proteomes" id="UP001649230"/>
    </source>
</evidence>
<name>A0ABY3SFS2_9BACL</name>
<keyword evidence="2" id="KW-1185">Reference proteome</keyword>
<reference evidence="1 2" key="1">
    <citation type="journal article" date="2024" name="Int. J. Syst. Evol. Microbiol.">
        <title>Paenibacillus hexagrammi sp. nov., a novel bacterium isolated from the gut content of Hexagrammos agrammus.</title>
        <authorList>
            <person name="Jung H.K."/>
            <person name="Kim D.G."/>
            <person name="Zin H."/>
            <person name="Park J."/>
            <person name="Jung H."/>
            <person name="Kim Y.O."/>
            <person name="Kong H.J."/>
            <person name="Kim J.W."/>
            <person name="Kim Y.S."/>
        </authorList>
    </citation>
    <scope>NUCLEOTIDE SEQUENCE [LARGE SCALE GENOMIC DNA]</scope>
    <source>
        <strain evidence="1 2">YPD9-1</strain>
    </source>
</reference>
<evidence type="ECO:0008006" key="3">
    <source>
        <dbReference type="Google" id="ProtNLM"/>
    </source>
</evidence>
<protein>
    <recommendedName>
        <fullName evidence="3">Exosporium protein C</fullName>
    </recommendedName>
</protein>
<sequence length="166" mass="17112">MAREARLKFVDFSEPSSGIVTLPPFTPILLTTTPVELASVTLQGSNSNDRQVVMGSIGTQLVVTAQAAASATGQFSVLYTLTRNGVTVYEFTDGGATPPTAAAVGAISIASVTSSFQHAETGNSGTLTYRLFAQLTFKAGQGDSSPVASIPGPLTLIGMVIDKNEV</sequence>
<dbReference type="Proteomes" id="UP001649230">
    <property type="component" value="Chromosome"/>
</dbReference>
<gene>
    <name evidence="1" type="ORF">L0M14_20500</name>
</gene>
<accession>A0ABY3SFS2</accession>